<proteinExistence type="predicted"/>
<name>G4YV03_PHYSP</name>
<evidence type="ECO:0000313" key="1">
    <source>
        <dbReference type="EMBL" id="EGZ23673.1"/>
    </source>
</evidence>
<dbReference type="AlphaFoldDB" id="G4YV03"/>
<dbReference type="KEGG" id="psoj:PHYSODRAFT_376258"/>
<dbReference type="EMBL" id="JH159152">
    <property type="protein sequence ID" value="EGZ23673.1"/>
    <property type="molecule type" value="Genomic_DNA"/>
</dbReference>
<accession>G4YV03</accession>
<sequence length="75" mass="8001">FPSLPSSARAIGGFVLASLVYHADFLRSRLPPTHPVMQSALFANSATVRRLQQLLAPPGSQDITLTGIPPHVALQ</sequence>
<feature type="non-terminal residue" evidence="1">
    <location>
        <position position="1"/>
    </location>
</feature>
<dbReference type="Proteomes" id="UP000002640">
    <property type="component" value="Unassembled WGS sequence"/>
</dbReference>
<protein>
    <submittedName>
        <fullName evidence="1">Uncharacterized protein</fullName>
    </submittedName>
</protein>
<gene>
    <name evidence="1" type="ORF">PHYSODRAFT_376258</name>
</gene>
<feature type="non-terminal residue" evidence="1">
    <location>
        <position position="75"/>
    </location>
</feature>
<dbReference type="InParanoid" id="G4YV03"/>
<organism evidence="1 2">
    <name type="scientific">Phytophthora sojae (strain P6497)</name>
    <name type="common">Soybean stem and root rot agent</name>
    <name type="synonym">Phytophthora megasperma f. sp. glycines</name>
    <dbReference type="NCBI Taxonomy" id="1094619"/>
    <lineage>
        <taxon>Eukaryota</taxon>
        <taxon>Sar</taxon>
        <taxon>Stramenopiles</taxon>
        <taxon>Oomycota</taxon>
        <taxon>Peronosporomycetes</taxon>
        <taxon>Peronosporales</taxon>
        <taxon>Peronosporaceae</taxon>
        <taxon>Phytophthora</taxon>
    </lineage>
</organism>
<dbReference type="RefSeq" id="XP_009518961.1">
    <property type="nucleotide sequence ID" value="XM_009520666.1"/>
</dbReference>
<evidence type="ECO:0000313" key="2">
    <source>
        <dbReference type="Proteomes" id="UP000002640"/>
    </source>
</evidence>
<dbReference type="GeneID" id="20650538"/>
<reference evidence="1 2" key="1">
    <citation type="journal article" date="2006" name="Science">
        <title>Phytophthora genome sequences uncover evolutionary origins and mechanisms of pathogenesis.</title>
        <authorList>
            <person name="Tyler B.M."/>
            <person name="Tripathy S."/>
            <person name="Zhang X."/>
            <person name="Dehal P."/>
            <person name="Jiang R.H."/>
            <person name="Aerts A."/>
            <person name="Arredondo F.D."/>
            <person name="Baxter L."/>
            <person name="Bensasson D."/>
            <person name="Beynon J.L."/>
            <person name="Chapman J."/>
            <person name="Damasceno C.M."/>
            <person name="Dorrance A.E."/>
            <person name="Dou D."/>
            <person name="Dickerman A.W."/>
            <person name="Dubchak I.L."/>
            <person name="Garbelotto M."/>
            <person name="Gijzen M."/>
            <person name="Gordon S.G."/>
            <person name="Govers F."/>
            <person name="Grunwald N.J."/>
            <person name="Huang W."/>
            <person name="Ivors K.L."/>
            <person name="Jones R.W."/>
            <person name="Kamoun S."/>
            <person name="Krampis K."/>
            <person name="Lamour K.H."/>
            <person name="Lee M.K."/>
            <person name="McDonald W.H."/>
            <person name="Medina M."/>
            <person name="Meijer H.J."/>
            <person name="Nordberg E.K."/>
            <person name="Maclean D.J."/>
            <person name="Ospina-Giraldo M.D."/>
            <person name="Morris P.F."/>
            <person name="Phuntumart V."/>
            <person name="Putnam N.H."/>
            <person name="Rash S."/>
            <person name="Rose J.K."/>
            <person name="Sakihama Y."/>
            <person name="Salamov A.A."/>
            <person name="Savidor A."/>
            <person name="Scheuring C.F."/>
            <person name="Smith B.M."/>
            <person name="Sobral B.W."/>
            <person name="Terry A."/>
            <person name="Torto-Alalibo T.A."/>
            <person name="Win J."/>
            <person name="Xu Z."/>
            <person name="Zhang H."/>
            <person name="Grigoriev I.V."/>
            <person name="Rokhsar D.S."/>
            <person name="Boore J.L."/>
        </authorList>
    </citation>
    <scope>NUCLEOTIDE SEQUENCE [LARGE SCALE GENOMIC DNA]</scope>
    <source>
        <strain evidence="1 2">P6497</strain>
    </source>
</reference>
<keyword evidence="2" id="KW-1185">Reference proteome</keyword>